<dbReference type="Gene3D" id="1.20.1270.180">
    <property type="match status" value="1"/>
</dbReference>
<gene>
    <name evidence="2" type="ORF">SAMEA3906486_00023</name>
</gene>
<dbReference type="Proteomes" id="UP000076848">
    <property type="component" value="Unassembled WGS sequence"/>
</dbReference>
<dbReference type="PANTHER" id="PTHR39176:SF1">
    <property type="entry name" value="PERIPLASMIC PROTEIN"/>
    <property type="match status" value="1"/>
</dbReference>
<protein>
    <submittedName>
        <fullName evidence="2">Uncharacterized protein conserved in bacteria</fullName>
    </submittedName>
</protein>
<accession>A0A157S5S8</accession>
<feature type="domain" description="Lysozyme inhibitor LprI-like N-terminal" evidence="1">
    <location>
        <begin position="51"/>
        <end position="143"/>
    </location>
</feature>
<organism evidence="2 3">
    <name type="scientific">Bordetella ansorpii</name>
    <dbReference type="NCBI Taxonomy" id="288768"/>
    <lineage>
        <taxon>Bacteria</taxon>
        <taxon>Pseudomonadati</taxon>
        <taxon>Pseudomonadota</taxon>
        <taxon>Betaproteobacteria</taxon>
        <taxon>Burkholderiales</taxon>
        <taxon>Alcaligenaceae</taxon>
        <taxon>Bordetella</taxon>
    </lineage>
</organism>
<dbReference type="EMBL" id="FKIF01000001">
    <property type="protein sequence ID" value="SAI65286.1"/>
    <property type="molecule type" value="Genomic_DNA"/>
</dbReference>
<dbReference type="PANTHER" id="PTHR39176">
    <property type="entry name" value="PERIPLASMIC PROTEIN-RELATED"/>
    <property type="match status" value="1"/>
</dbReference>
<dbReference type="Pfam" id="PF07007">
    <property type="entry name" value="LprI"/>
    <property type="match status" value="1"/>
</dbReference>
<dbReference type="InterPro" id="IPR009739">
    <property type="entry name" value="LprI-like_N"/>
</dbReference>
<keyword evidence="3" id="KW-1185">Reference proteome</keyword>
<dbReference type="AlphaFoldDB" id="A0A157S5S8"/>
<proteinExistence type="predicted"/>
<dbReference type="STRING" id="288768.SAMEA3906486_00023"/>
<evidence type="ECO:0000259" key="1">
    <source>
        <dbReference type="Pfam" id="PF07007"/>
    </source>
</evidence>
<evidence type="ECO:0000313" key="2">
    <source>
        <dbReference type="EMBL" id="SAI65286.1"/>
    </source>
</evidence>
<dbReference type="RefSeq" id="WP_197488063.1">
    <property type="nucleotide sequence ID" value="NZ_FKIF01000001.1"/>
</dbReference>
<reference evidence="2 3" key="1">
    <citation type="submission" date="2016-04" db="EMBL/GenBank/DDBJ databases">
        <authorList>
            <consortium name="Pathogen Informatics"/>
        </authorList>
    </citation>
    <scope>NUCLEOTIDE SEQUENCE [LARGE SCALE GENOMIC DNA]</scope>
    <source>
        <strain evidence="2 3">H050680373</strain>
    </source>
</reference>
<sequence length="161" mass="17349">MLFMAQPTSSIESEPPMRKRSLSLTLALSFAIGLAAGAIMGTARAATAMSCDNATTQAEMNQCSQEAYKATDAELNTAYDKLMGRLKKDPARAGHLRQAQRAWIGFRDAECAFVSAGTTGGTAQPLVTAQCLEQQTRRRVETLESYMQCEEGDLSCPTTAQ</sequence>
<name>A0A157S5S8_9BORD</name>
<evidence type="ECO:0000313" key="3">
    <source>
        <dbReference type="Proteomes" id="UP000076848"/>
    </source>
</evidence>